<dbReference type="GO" id="GO:0016757">
    <property type="term" value="F:glycosyltransferase activity"/>
    <property type="evidence" value="ECO:0007669"/>
    <property type="project" value="UniProtKB-KW"/>
</dbReference>
<dbReference type="Proteomes" id="UP000001661">
    <property type="component" value="Chromosome"/>
</dbReference>
<sequence>MVRLIFHLQTLLNRIENLLIKDLLADLEEELEIEIYFQQQDLNLIEYKQVDLVITDNYTTAKLLSERKTIQVIYWYRGWNDNLETNNQSDFTVVVTEDSKLDSLPDNLQERAVVIPFGVKEEFYKSISEEKLITIEKRRIIIPGYGLTRKEIEFLINAVELINDTCPIEVIILSRDELIFDTEVAYKVIDIESSQERIIQYASAELALVIKGKRNYRLTTLELMASQTPIIIIDKDISWNSIIDDYSELIEFNRKQIGVRALKLLRDNTSAKKLIKKGWEIAKSHQWQKTIQRWSDLITEESADIDLGISKERRIDIILVNNNKPKILKDCVRNIQENTDFNYRIVVIDNYGCRSSLQDFRSSSGLVIIEPKKGLGYAQAYNYGIKAGSSQYILLMDTSFRTTVGWLDSLLSILQRENEAAIVKPQIWNEDKERIGLELNELFEQTSFQSEEEWLNTNRAVYLFGRELVADLGYFDKYYSFYFETIDYLLQAKRIGYNFYDSKESNLYKVKQEAGFTVKESQELINDRELFIRRWKPADLK</sequence>
<dbReference type="CAZy" id="GT4">
    <property type="family name" value="Glycosyltransferase Family 4"/>
</dbReference>
<dbReference type="PANTHER" id="PTHR43179:SF12">
    <property type="entry name" value="GALACTOFURANOSYLTRANSFERASE GLFT2"/>
    <property type="match status" value="1"/>
</dbReference>
<keyword evidence="7" id="KW-1185">Reference proteome</keyword>
<accession>D9QST0</accession>
<dbReference type="Gene3D" id="3.90.550.10">
    <property type="entry name" value="Spore Coat Polysaccharide Biosynthesis Protein SpsA, Chain A"/>
    <property type="match status" value="1"/>
</dbReference>
<keyword evidence="4 6" id="KW-0808">Transferase</keyword>
<organism evidence="6 7">
    <name type="scientific">Acetohalobium arabaticum (strain ATCC 49924 / DSM 5501 / Z-7288)</name>
    <dbReference type="NCBI Taxonomy" id="574087"/>
    <lineage>
        <taxon>Bacteria</taxon>
        <taxon>Bacillati</taxon>
        <taxon>Bacillota</taxon>
        <taxon>Clostridia</taxon>
        <taxon>Halanaerobiales</taxon>
        <taxon>Halobacteroidaceae</taxon>
        <taxon>Acetohalobium</taxon>
    </lineage>
</organism>
<evidence type="ECO:0000313" key="7">
    <source>
        <dbReference type="Proteomes" id="UP000001661"/>
    </source>
</evidence>
<protein>
    <submittedName>
        <fullName evidence="6">Glycosyl transferase family 2</fullName>
    </submittedName>
</protein>
<keyword evidence="3" id="KW-0328">Glycosyltransferase</keyword>
<dbReference type="SUPFAM" id="SSF53756">
    <property type="entry name" value="UDP-Glycosyltransferase/glycogen phosphorylase"/>
    <property type="match status" value="1"/>
</dbReference>
<dbReference type="HOGENOM" id="CLU_503117_0_0_9"/>
<dbReference type="SUPFAM" id="SSF53448">
    <property type="entry name" value="Nucleotide-diphospho-sugar transferases"/>
    <property type="match status" value="1"/>
</dbReference>
<dbReference type="KEGG" id="aar:Acear_0067"/>
<dbReference type="AlphaFoldDB" id="D9QST0"/>
<dbReference type="PANTHER" id="PTHR43179">
    <property type="entry name" value="RHAMNOSYLTRANSFERASE WBBL"/>
    <property type="match status" value="1"/>
</dbReference>
<dbReference type="InterPro" id="IPR001173">
    <property type="entry name" value="Glyco_trans_2-like"/>
</dbReference>
<gene>
    <name evidence="6" type="ordered locus">Acear_0067</name>
</gene>
<name>D9QST0_ACEAZ</name>
<feature type="domain" description="Glycosyltransferase 2-like" evidence="5">
    <location>
        <begin position="317"/>
        <end position="441"/>
    </location>
</feature>
<evidence type="ECO:0000313" key="6">
    <source>
        <dbReference type="EMBL" id="ADL11618.1"/>
    </source>
</evidence>
<dbReference type="EMBL" id="CP002105">
    <property type="protein sequence ID" value="ADL11618.1"/>
    <property type="molecule type" value="Genomic_DNA"/>
</dbReference>
<evidence type="ECO:0000256" key="3">
    <source>
        <dbReference type="ARBA" id="ARBA00022676"/>
    </source>
</evidence>
<proteinExistence type="inferred from homology"/>
<evidence type="ECO:0000256" key="1">
    <source>
        <dbReference type="ARBA" id="ARBA00004776"/>
    </source>
</evidence>
<dbReference type="InterPro" id="IPR029044">
    <property type="entry name" value="Nucleotide-diphossugar_trans"/>
</dbReference>
<dbReference type="Pfam" id="PF00535">
    <property type="entry name" value="Glycos_transf_2"/>
    <property type="match status" value="1"/>
</dbReference>
<evidence type="ECO:0000256" key="4">
    <source>
        <dbReference type="ARBA" id="ARBA00022679"/>
    </source>
</evidence>
<reference evidence="6 7" key="1">
    <citation type="journal article" date="2010" name="Stand. Genomic Sci.">
        <title>Complete genome sequence of Acetohalobium arabaticum type strain (Z-7288).</title>
        <authorList>
            <person name="Sikorski J."/>
            <person name="Lapidus A."/>
            <person name="Chertkov O."/>
            <person name="Lucas S."/>
            <person name="Copeland A."/>
            <person name="Glavina Del Rio T."/>
            <person name="Nolan M."/>
            <person name="Tice H."/>
            <person name="Cheng J.F."/>
            <person name="Han C."/>
            <person name="Brambilla E."/>
            <person name="Pitluck S."/>
            <person name="Liolios K."/>
            <person name="Ivanova N."/>
            <person name="Mavromatis K."/>
            <person name="Mikhailova N."/>
            <person name="Pati A."/>
            <person name="Bruce D."/>
            <person name="Detter C."/>
            <person name="Tapia R."/>
            <person name="Goodwin L."/>
            <person name="Chen A."/>
            <person name="Palaniappan K."/>
            <person name="Land M."/>
            <person name="Hauser L."/>
            <person name="Chang Y.J."/>
            <person name="Jeffries C.D."/>
            <person name="Rohde M."/>
            <person name="Goker M."/>
            <person name="Spring S."/>
            <person name="Woyke T."/>
            <person name="Bristow J."/>
            <person name="Eisen J.A."/>
            <person name="Markowitz V."/>
            <person name="Hugenholtz P."/>
            <person name="Kyrpides N.C."/>
            <person name="Klenk H.P."/>
        </authorList>
    </citation>
    <scope>NUCLEOTIDE SEQUENCE [LARGE SCALE GENOMIC DNA]</scope>
    <source>
        <strain evidence="7">ATCC 49924 / DSM 5501 / Z-7288</strain>
    </source>
</reference>
<dbReference type="eggNOG" id="COG0438">
    <property type="taxonomic scope" value="Bacteria"/>
</dbReference>
<evidence type="ECO:0000256" key="2">
    <source>
        <dbReference type="ARBA" id="ARBA00006739"/>
    </source>
</evidence>
<dbReference type="CAZy" id="GT2">
    <property type="family name" value="Glycosyltransferase Family 2"/>
</dbReference>
<dbReference type="eggNOG" id="COG1216">
    <property type="taxonomic scope" value="Bacteria"/>
</dbReference>
<dbReference type="STRING" id="574087.Acear_0067"/>
<evidence type="ECO:0000259" key="5">
    <source>
        <dbReference type="Pfam" id="PF00535"/>
    </source>
</evidence>
<comment type="pathway">
    <text evidence="1">Cell wall biogenesis; cell wall polysaccharide biosynthesis.</text>
</comment>
<dbReference type="Gene3D" id="3.40.50.2000">
    <property type="entry name" value="Glycogen Phosphorylase B"/>
    <property type="match status" value="2"/>
</dbReference>
<dbReference type="OrthoDB" id="9816564at2"/>
<comment type="similarity">
    <text evidence="2">Belongs to the glycosyltransferase 2 family.</text>
</comment>